<evidence type="ECO:0000313" key="3">
    <source>
        <dbReference type="EMBL" id="CAA7013127.1"/>
    </source>
</evidence>
<feature type="compositionally biased region" description="Basic and acidic residues" evidence="1">
    <location>
        <begin position="914"/>
        <end position="924"/>
    </location>
</feature>
<feature type="compositionally biased region" description="Basic and acidic residues" evidence="1">
    <location>
        <begin position="591"/>
        <end position="600"/>
    </location>
</feature>
<feature type="compositionally biased region" description="Basic and acidic residues" evidence="1">
    <location>
        <begin position="854"/>
        <end position="864"/>
    </location>
</feature>
<dbReference type="PROSITE" id="PS50172">
    <property type="entry name" value="BRCT"/>
    <property type="match status" value="3"/>
</dbReference>
<feature type="compositionally biased region" description="Polar residues" evidence="1">
    <location>
        <begin position="355"/>
        <end position="366"/>
    </location>
</feature>
<dbReference type="Pfam" id="PF00533">
    <property type="entry name" value="BRCT"/>
    <property type="match status" value="2"/>
</dbReference>
<dbReference type="InterPro" id="IPR001357">
    <property type="entry name" value="BRCT_dom"/>
</dbReference>
<dbReference type="OrthoDB" id="1935339at2759"/>
<feature type="compositionally biased region" description="Basic and acidic residues" evidence="1">
    <location>
        <begin position="660"/>
        <end position="674"/>
    </location>
</feature>
<dbReference type="PANTHER" id="PTHR47181:SF2">
    <property type="entry name" value="BRCA1 C TERMINUS DOMAIN CONTAINING PROTEIN, EXPRESSED"/>
    <property type="match status" value="1"/>
</dbReference>
<dbReference type="EMBL" id="CACVBM020000022">
    <property type="protein sequence ID" value="CAA7013127.1"/>
    <property type="molecule type" value="Genomic_DNA"/>
</dbReference>
<feature type="region of interest" description="Disordered" evidence="1">
    <location>
        <begin position="582"/>
        <end position="690"/>
    </location>
</feature>
<dbReference type="InterPro" id="IPR036420">
    <property type="entry name" value="BRCT_dom_sf"/>
</dbReference>
<feature type="compositionally biased region" description="Polar residues" evidence="1">
    <location>
        <begin position="971"/>
        <end position="984"/>
    </location>
</feature>
<evidence type="ECO:0000313" key="4">
    <source>
        <dbReference type="Proteomes" id="UP000467841"/>
    </source>
</evidence>
<dbReference type="SUPFAM" id="SSF52113">
    <property type="entry name" value="BRCT domain"/>
    <property type="match status" value="4"/>
</dbReference>
<evidence type="ECO:0000256" key="1">
    <source>
        <dbReference type="SAM" id="MobiDB-lite"/>
    </source>
</evidence>
<feature type="compositionally biased region" description="Basic and acidic residues" evidence="1">
    <location>
        <begin position="804"/>
        <end position="815"/>
    </location>
</feature>
<feature type="region of interest" description="Disordered" evidence="1">
    <location>
        <begin position="711"/>
        <end position="1044"/>
    </location>
</feature>
<dbReference type="SMART" id="SM00292">
    <property type="entry name" value="BRCT"/>
    <property type="match status" value="4"/>
</dbReference>
<organism evidence="3 4">
    <name type="scientific">Microthlaspi erraticum</name>
    <dbReference type="NCBI Taxonomy" id="1685480"/>
    <lineage>
        <taxon>Eukaryota</taxon>
        <taxon>Viridiplantae</taxon>
        <taxon>Streptophyta</taxon>
        <taxon>Embryophyta</taxon>
        <taxon>Tracheophyta</taxon>
        <taxon>Spermatophyta</taxon>
        <taxon>Magnoliopsida</taxon>
        <taxon>eudicotyledons</taxon>
        <taxon>Gunneridae</taxon>
        <taxon>Pentapetalae</taxon>
        <taxon>rosids</taxon>
        <taxon>malvids</taxon>
        <taxon>Brassicales</taxon>
        <taxon>Brassicaceae</taxon>
        <taxon>Coluteocarpeae</taxon>
        <taxon>Microthlaspi</taxon>
    </lineage>
</organism>
<feature type="domain" description="BRCT" evidence="2">
    <location>
        <begin position="6"/>
        <end position="96"/>
    </location>
</feature>
<feature type="compositionally biased region" description="Polar residues" evidence="1">
    <location>
        <begin position="290"/>
        <end position="318"/>
    </location>
</feature>
<reference evidence="3" key="1">
    <citation type="submission" date="2020-01" db="EMBL/GenBank/DDBJ databases">
        <authorList>
            <person name="Mishra B."/>
        </authorList>
    </citation>
    <scope>NUCLEOTIDE SEQUENCE [LARGE SCALE GENOMIC DNA]</scope>
</reference>
<feature type="domain" description="BRCT" evidence="2">
    <location>
        <begin position="109"/>
        <end position="193"/>
    </location>
</feature>
<feature type="domain" description="BRCT" evidence="2">
    <location>
        <begin position="1043"/>
        <end position="1144"/>
    </location>
</feature>
<dbReference type="Proteomes" id="UP000467841">
    <property type="component" value="Unassembled WGS sequence"/>
</dbReference>
<feature type="region of interest" description="Disordered" evidence="1">
    <location>
        <begin position="413"/>
        <end position="442"/>
    </location>
</feature>
<evidence type="ECO:0000259" key="2">
    <source>
        <dbReference type="PROSITE" id="PS50172"/>
    </source>
</evidence>
<protein>
    <recommendedName>
        <fullName evidence="2">BRCT domain-containing protein</fullName>
    </recommendedName>
</protein>
<dbReference type="CDD" id="cd17738">
    <property type="entry name" value="BRCT_TopBP1_rpt7"/>
    <property type="match status" value="1"/>
</dbReference>
<sequence>MPESGFPSPTFSSVRFALAGFSSIDGNKLRSKLLDGGGTDVGQYNETCTHLIVDKLVYDDPLCVAARSSGKVVVTRSWVDHSFDVGMLVDAKSILYRPLKDLNGIPGAKSLVVCLTGYQHQDREDIMMMVDLMGGQFLKPLVANRVTHLICYKFEGEKYELAKRMKRAKLVNHRWLEDCLKNWKLLPEDDYEISGYDLEMMEASARDSEDEAEDASVKRANKSPLGLRVGAVAAVEVSKSGGKDVPVVQTNPVAPGGSSLCNTSKDNWLTPKTKSKPLETMVSTEALAPQQPNDQRASTLQNTSNHASPVPVNKTSEQGIGRLETDDSTAVNMSIRRHSSLATYSRKTLRKSPETFGNESTGQNGTLRMDDRGLEASTAFDFSASKSGSTVERRTLFEDFDKVDKLFGEETPPLLPQARITDGSASSKGSEKVHHNSAASIPPPASLLLQELRTGSPIENLKPMPSITDPTEIEEGGHKTPASVSNTKLLSSNVVVVPMDGAMSTAENIISKSALDELPERSSTELMVGNILLQEPRSGSPKQNLRVVPNISDHTDGREVEDMSDSAIRLFTSSVVPMEADTSGNFTLKGSLDEAPERSGTEPVMMRSSTSPRSGLTEMKDQLEAEMPKKNSAPRKSLGTRGRKKTPINQKGSIYLSEPTLKDERTDCSNKGKDSAPVTDNGYQKEISSPVLNTEAVSEVANHIESETEALKEIDSKDKKRKLQAKTPEKADAELEITTLEPELNDVPTKDPSDGALQSEVGKNKSKRTREATVGKNSLQRGKKESSSTAEVGKSSGKKTKKSRKEDDAKAKDTVLNDIGDNSAKEMENFALDGNSGKVSCGVDQSPVAGETSASKESDTKDPSDPAMPLVVDKNKGKRRKEATVGKSNLQSGKKRSSPTAEAGKTSAKKAKNSKKEDVAKTNDTEMNDTGINSAEVEENAAVDKKSGDVSSDGAQSPVAVEATVERSAKKGSSSTVKAGNSSVKKPKKRGAKASDTVMKDIGDNSGEEKENIAAENKSGAEKTLVSKKPLARKKAGTGTKAVSSKPLASRTVLEQEEKPKYFIVSGPKSQRKEFQQILRRLNGKCCRDSHQWSYQATHFVTPEIRRTEKFFAAAASGSWILKTDYVADSKEAGKLLAEEPYEWHSSEPSTDRAISLEAPRKWRLVKEQTGHGALYGLRIVVYGDCTNPSLDTLKRAVKAGGGTIVATAPPYTRFLNENTDFALISPAVSQDDVWIQEFIRHEIPCVSVDYIVEYVCKPGHPLDKHVLFNTHSWADRSFDKQQLRAQEIVEK</sequence>
<accession>A0A6D2HEN0</accession>
<comment type="caution">
    <text evidence="3">The sequence shown here is derived from an EMBL/GenBank/DDBJ whole genome shotgun (WGS) entry which is preliminary data.</text>
</comment>
<feature type="compositionally biased region" description="Basic and acidic residues" evidence="1">
    <location>
        <begin position="618"/>
        <end position="629"/>
    </location>
</feature>
<keyword evidence="4" id="KW-1185">Reference proteome</keyword>
<name>A0A6D2HEN0_9BRAS</name>
<gene>
    <name evidence="3" type="ORF">MERR_LOCUS361</name>
</gene>
<feature type="compositionally biased region" description="Polar residues" evidence="1">
    <location>
        <begin position="259"/>
        <end position="272"/>
    </location>
</feature>
<feature type="region of interest" description="Disordered" evidence="1">
    <location>
        <begin position="346"/>
        <end position="369"/>
    </location>
</feature>
<dbReference type="PANTHER" id="PTHR47181">
    <property type="entry name" value="BRCA1 C TERMINUS DOMAIN CONTAINING PROTEIN, EXPRESSED"/>
    <property type="match status" value="1"/>
</dbReference>
<feature type="region of interest" description="Disordered" evidence="1">
    <location>
        <begin position="240"/>
        <end position="329"/>
    </location>
</feature>
<feature type="compositionally biased region" description="Basic and acidic residues" evidence="1">
    <location>
        <begin position="998"/>
        <end position="1013"/>
    </location>
</feature>
<proteinExistence type="predicted"/>
<dbReference type="InterPro" id="IPR044254">
    <property type="entry name" value="At4g02110-like"/>
</dbReference>
<dbReference type="Gene3D" id="3.40.50.10190">
    <property type="entry name" value="BRCT domain"/>
    <property type="match status" value="4"/>
</dbReference>
<dbReference type="Pfam" id="PF12738">
    <property type="entry name" value="PTCB-BRCT"/>
    <property type="match status" value="1"/>
</dbReference>